<proteinExistence type="predicted"/>
<sequence length="129" mass="13914">MPAPSFDELDTAAGADMPEISHASISVIGGLGIWNYLRGYQSTEVAPFLPASRFLVNSFASGPRISPNCFQGAPKAIKDELLAIPSTPFQQQTQQFFYKGPGGKSIQTDIIQDWMSPYVSSMALSILAL</sequence>
<dbReference type="Proteomes" id="UP001149074">
    <property type="component" value="Unassembled WGS sequence"/>
</dbReference>
<accession>A0A9W9KAS6</accession>
<dbReference type="AlphaFoldDB" id="A0A9W9KAS6"/>
<evidence type="ECO:0000313" key="2">
    <source>
        <dbReference type="Proteomes" id="UP001149074"/>
    </source>
</evidence>
<protein>
    <submittedName>
        <fullName evidence="1">Uncharacterized protein</fullName>
    </submittedName>
</protein>
<dbReference type="OrthoDB" id="5421247at2759"/>
<reference evidence="1" key="1">
    <citation type="submission" date="2022-11" db="EMBL/GenBank/DDBJ databases">
        <authorList>
            <person name="Petersen C."/>
        </authorList>
    </citation>
    <scope>NUCLEOTIDE SEQUENCE</scope>
    <source>
        <strain evidence="1">IBT 30761</strain>
    </source>
</reference>
<gene>
    <name evidence="1" type="ORF">N7532_005298</name>
</gene>
<reference evidence="1" key="2">
    <citation type="journal article" date="2023" name="IMA Fungus">
        <title>Comparative genomic study of the Penicillium genus elucidates a diverse pangenome and 15 lateral gene transfer events.</title>
        <authorList>
            <person name="Petersen C."/>
            <person name="Sorensen T."/>
            <person name="Nielsen M.R."/>
            <person name="Sondergaard T.E."/>
            <person name="Sorensen J.L."/>
            <person name="Fitzpatrick D.A."/>
            <person name="Frisvad J.C."/>
            <person name="Nielsen K.L."/>
        </authorList>
    </citation>
    <scope>NUCLEOTIDE SEQUENCE</scope>
    <source>
        <strain evidence="1">IBT 30761</strain>
    </source>
</reference>
<organism evidence="1 2">
    <name type="scientific">Penicillium argentinense</name>
    <dbReference type="NCBI Taxonomy" id="1131581"/>
    <lineage>
        <taxon>Eukaryota</taxon>
        <taxon>Fungi</taxon>
        <taxon>Dikarya</taxon>
        <taxon>Ascomycota</taxon>
        <taxon>Pezizomycotina</taxon>
        <taxon>Eurotiomycetes</taxon>
        <taxon>Eurotiomycetidae</taxon>
        <taxon>Eurotiales</taxon>
        <taxon>Aspergillaceae</taxon>
        <taxon>Penicillium</taxon>
    </lineage>
</organism>
<dbReference type="GeneID" id="81356771"/>
<dbReference type="RefSeq" id="XP_056473951.1">
    <property type="nucleotide sequence ID" value="XM_056617792.1"/>
</dbReference>
<name>A0A9W9KAS6_9EURO</name>
<evidence type="ECO:0000313" key="1">
    <source>
        <dbReference type="EMBL" id="KAJ5098297.1"/>
    </source>
</evidence>
<comment type="caution">
    <text evidence="1">The sequence shown here is derived from an EMBL/GenBank/DDBJ whole genome shotgun (WGS) entry which is preliminary data.</text>
</comment>
<dbReference type="EMBL" id="JAPQKI010000005">
    <property type="protein sequence ID" value="KAJ5098297.1"/>
    <property type="molecule type" value="Genomic_DNA"/>
</dbReference>
<keyword evidence="2" id="KW-1185">Reference proteome</keyword>